<reference evidence="1 2" key="1">
    <citation type="submission" date="2018-08" db="EMBL/GenBank/DDBJ databases">
        <title>A genome reference for cultivated species of the human gut microbiota.</title>
        <authorList>
            <person name="Zou Y."/>
            <person name="Xue W."/>
            <person name="Luo G."/>
        </authorList>
    </citation>
    <scope>NUCLEOTIDE SEQUENCE [LARGE SCALE GENOMIC DNA]</scope>
    <source>
        <strain evidence="1 2">AF24-2</strain>
    </source>
</reference>
<proteinExistence type="predicted"/>
<dbReference type="CDD" id="cd02603">
    <property type="entry name" value="HAD_sEH-N_like"/>
    <property type="match status" value="1"/>
</dbReference>
<dbReference type="PANTHER" id="PTHR43611:SF3">
    <property type="entry name" value="FLAVIN MONONUCLEOTIDE HYDROLASE 1, CHLOROPLATIC"/>
    <property type="match status" value="1"/>
</dbReference>
<accession>A0A412GKV0</accession>
<name>A0A412GKV0_9BACT</name>
<dbReference type="Gene3D" id="1.10.150.240">
    <property type="entry name" value="Putative phosphatase, domain 2"/>
    <property type="match status" value="1"/>
</dbReference>
<protein>
    <submittedName>
        <fullName evidence="1">HAD family phosphatase</fullName>
    </submittedName>
</protein>
<dbReference type="InterPro" id="IPR023198">
    <property type="entry name" value="PGP-like_dom2"/>
</dbReference>
<dbReference type="Pfam" id="PF00702">
    <property type="entry name" value="Hydrolase"/>
    <property type="match status" value="1"/>
</dbReference>
<dbReference type="PANTHER" id="PTHR43611">
    <property type="entry name" value="ALPHA-D-GLUCOSE 1-PHOSPHATE PHOSPHATASE"/>
    <property type="match status" value="1"/>
</dbReference>
<comment type="caution">
    <text evidence="1">The sequence shown here is derived from an EMBL/GenBank/DDBJ whole genome shotgun (WGS) entry which is preliminary data.</text>
</comment>
<evidence type="ECO:0000313" key="2">
    <source>
        <dbReference type="Proteomes" id="UP000285864"/>
    </source>
</evidence>
<gene>
    <name evidence="1" type="ORF">DWY20_09010</name>
</gene>
<sequence>MIKNIVFDFGGVIADISREQAVKAFIRLGVKDADRILDKYHQTGIFQELEEGSLTEEAYRNELGKLCGRTLSWEEVQQAWLGFITGVDIRKLEYLEMLHSEGYKLYVLSNTNPYVMGWACSERFSSEGKPLTSYFDKLYLSYQVGCTKPEQRIFEYMLSDAGLEPKETLFVDDGQSNINIASQLGMHTFQPENGCDWRKELSLLLAKLK</sequence>
<dbReference type="SFLD" id="SFLDG01129">
    <property type="entry name" value="C1.5:_HAD__Beta-PGM__Phosphata"/>
    <property type="match status" value="1"/>
</dbReference>
<dbReference type="NCBIfam" id="TIGR01509">
    <property type="entry name" value="HAD-SF-IA-v3"/>
    <property type="match status" value="1"/>
</dbReference>
<dbReference type="Proteomes" id="UP000285864">
    <property type="component" value="Unassembled WGS sequence"/>
</dbReference>
<dbReference type="Gene3D" id="3.40.50.1000">
    <property type="entry name" value="HAD superfamily/HAD-like"/>
    <property type="match status" value="1"/>
</dbReference>
<dbReference type="PRINTS" id="PR00413">
    <property type="entry name" value="HADHALOGNASE"/>
</dbReference>
<organism evidence="1 2">
    <name type="scientific">Phocaeicola coprocola</name>
    <dbReference type="NCBI Taxonomy" id="310298"/>
    <lineage>
        <taxon>Bacteria</taxon>
        <taxon>Pseudomonadati</taxon>
        <taxon>Bacteroidota</taxon>
        <taxon>Bacteroidia</taxon>
        <taxon>Bacteroidales</taxon>
        <taxon>Bacteroidaceae</taxon>
        <taxon>Phocaeicola</taxon>
    </lineage>
</organism>
<dbReference type="InterPro" id="IPR023214">
    <property type="entry name" value="HAD_sf"/>
</dbReference>
<keyword evidence="2" id="KW-1185">Reference proteome</keyword>
<dbReference type="AlphaFoldDB" id="A0A412GKV0"/>
<evidence type="ECO:0000313" key="1">
    <source>
        <dbReference type="EMBL" id="RGR95349.1"/>
    </source>
</evidence>
<dbReference type="SFLD" id="SFLDS00003">
    <property type="entry name" value="Haloacid_Dehalogenase"/>
    <property type="match status" value="1"/>
</dbReference>
<dbReference type="InterPro" id="IPR006439">
    <property type="entry name" value="HAD-SF_hydro_IA"/>
</dbReference>
<dbReference type="EMBL" id="QRUU01000036">
    <property type="protein sequence ID" value="RGR95349.1"/>
    <property type="molecule type" value="Genomic_DNA"/>
</dbReference>
<dbReference type="SUPFAM" id="SSF56784">
    <property type="entry name" value="HAD-like"/>
    <property type="match status" value="1"/>
</dbReference>
<dbReference type="InterPro" id="IPR036412">
    <property type="entry name" value="HAD-like_sf"/>
</dbReference>
<dbReference type="RefSeq" id="WP_118484556.1">
    <property type="nucleotide sequence ID" value="NZ_QRUU01000036.1"/>
</dbReference>